<gene>
    <name evidence="6" type="ORF">CARN8_850002</name>
</gene>
<dbReference type="GO" id="GO:0016787">
    <property type="term" value="F:hydrolase activity"/>
    <property type="evidence" value="ECO:0007669"/>
    <property type="project" value="UniProtKB-KW"/>
</dbReference>
<dbReference type="InterPro" id="IPR006641">
    <property type="entry name" value="YqgF/RNaseH-like_dom"/>
</dbReference>
<dbReference type="PANTHER" id="PTHR33317">
    <property type="entry name" value="POLYNUCLEOTIDYL TRANSFERASE, RIBONUCLEASE H-LIKE SUPERFAMILY PROTEIN"/>
    <property type="match status" value="1"/>
</dbReference>
<evidence type="ECO:0000256" key="1">
    <source>
        <dbReference type="ARBA" id="ARBA00022490"/>
    </source>
</evidence>
<feature type="domain" description="YqgF/RNase H-like" evidence="5">
    <location>
        <begin position="6"/>
        <end position="106"/>
    </location>
</feature>
<dbReference type="SMART" id="SM00732">
    <property type="entry name" value="YqgFc"/>
    <property type="match status" value="1"/>
</dbReference>
<dbReference type="InterPro" id="IPR012337">
    <property type="entry name" value="RNaseH-like_sf"/>
</dbReference>
<organism evidence="6">
    <name type="scientific">mine drainage metagenome</name>
    <dbReference type="NCBI Taxonomy" id="410659"/>
    <lineage>
        <taxon>unclassified sequences</taxon>
        <taxon>metagenomes</taxon>
        <taxon>ecological metagenomes</taxon>
    </lineage>
</organism>
<dbReference type="SUPFAM" id="SSF53098">
    <property type="entry name" value="Ribonuclease H-like"/>
    <property type="match status" value="1"/>
</dbReference>
<reference evidence="6" key="1">
    <citation type="submission" date="2018-10" db="EMBL/GenBank/DDBJ databases">
        <authorList>
            <person name="Plewniak F."/>
        </authorList>
    </citation>
    <scope>NUCLEOTIDE SEQUENCE</scope>
</reference>
<keyword evidence="3" id="KW-0540">Nuclease</keyword>
<keyword evidence="2" id="KW-0690">Ribosome biogenesis</keyword>
<dbReference type="HAMAP" id="MF_00651">
    <property type="entry name" value="Nuclease_YqgF"/>
    <property type="match status" value="1"/>
</dbReference>
<dbReference type="EC" id="3.1.-.-" evidence="6"/>
<dbReference type="CDD" id="cd16964">
    <property type="entry name" value="YqgF"/>
    <property type="match status" value="1"/>
</dbReference>
<dbReference type="AlphaFoldDB" id="A0A3P3ZS15"/>
<keyword evidence="1" id="KW-0963">Cytoplasm</keyword>
<name>A0A3P3ZS15_9ZZZZ</name>
<evidence type="ECO:0000256" key="4">
    <source>
        <dbReference type="ARBA" id="ARBA00022801"/>
    </source>
</evidence>
<dbReference type="InterPro" id="IPR005227">
    <property type="entry name" value="YqgF"/>
</dbReference>
<protein>
    <submittedName>
        <fullName evidence="6">Putative pre-16S rRNA nuclease</fullName>
        <ecNumber evidence="6">3.1.-.-</ecNumber>
    </submittedName>
</protein>
<proteinExistence type="inferred from homology"/>
<dbReference type="GO" id="GO:0005829">
    <property type="term" value="C:cytosol"/>
    <property type="evidence" value="ECO:0007669"/>
    <property type="project" value="TreeGrafter"/>
</dbReference>
<keyword evidence="4 6" id="KW-0378">Hydrolase</keyword>
<evidence type="ECO:0000256" key="2">
    <source>
        <dbReference type="ARBA" id="ARBA00022517"/>
    </source>
</evidence>
<evidence type="ECO:0000259" key="5">
    <source>
        <dbReference type="SMART" id="SM00732"/>
    </source>
</evidence>
<dbReference type="EMBL" id="UOYP01000710">
    <property type="protein sequence ID" value="VAY89718.1"/>
    <property type="molecule type" value="Genomic_DNA"/>
</dbReference>
<dbReference type="Pfam" id="PF03652">
    <property type="entry name" value="RuvX"/>
    <property type="match status" value="1"/>
</dbReference>
<dbReference type="GO" id="GO:0000967">
    <property type="term" value="P:rRNA 5'-end processing"/>
    <property type="evidence" value="ECO:0007669"/>
    <property type="project" value="TreeGrafter"/>
</dbReference>
<dbReference type="NCBIfam" id="TIGR00250">
    <property type="entry name" value="RNAse_H_YqgF"/>
    <property type="match status" value="1"/>
</dbReference>
<evidence type="ECO:0000313" key="6">
    <source>
        <dbReference type="EMBL" id="VAY89718.1"/>
    </source>
</evidence>
<sequence>MPDPEGAVLAFDYGMRFIGVAWGERRSRVCRPLVSLECRTRAQRWESIHALIREWTPKSLLVGLALNSEGQEQTTTRQCRNFARDLHRHTHLPVALIDERYTSLEADQQLQTAGVARAQRRSMEHALAATLLLEDYFGLSMEQQSALCSSERTDFFITLAVEVTDV</sequence>
<accession>A0A3P3ZS15</accession>
<dbReference type="GO" id="GO:0004518">
    <property type="term" value="F:nuclease activity"/>
    <property type="evidence" value="ECO:0007669"/>
    <property type="project" value="UniProtKB-KW"/>
</dbReference>
<dbReference type="InterPro" id="IPR037027">
    <property type="entry name" value="YqgF/RNaseH-like_dom_sf"/>
</dbReference>
<evidence type="ECO:0000256" key="3">
    <source>
        <dbReference type="ARBA" id="ARBA00022722"/>
    </source>
</evidence>
<dbReference type="PANTHER" id="PTHR33317:SF4">
    <property type="entry name" value="POLYNUCLEOTIDYL TRANSFERASE, RIBONUCLEASE H-LIKE SUPERFAMILY PROTEIN"/>
    <property type="match status" value="1"/>
</dbReference>
<dbReference type="Gene3D" id="3.30.420.140">
    <property type="entry name" value="YqgF/RNase H-like domain"/>
    <property type="match status" value="1"/>
</dbReference>